<evidence type="ECO:0000313" key="3">
    <source>
        <dbReference type="Proteomes" id="UP000887563"/>
    </source>
</evidence>
<dbReference type="InterPro" id="IPR008936">
    <property type="entry name" value="Rho_GTPase_activation_prot"/>
</dbReference>
<protein>
    <submittedName>
        <fullName evidence="4">Rho-GAP domain-containing protein</fullName>
    </submittedName>
</protein>
<feature type="region of interest" description="Disordered" evidence="1">
    <location>
        <begin position="15"/>
        <end position="37"/>
    </location>
</feature>
<dbReference type="CDD" id="cd00159">
    <property type="entry name" value="RhoGAP"/>
    <property type="match status" value="1"/>
</dbReference>
<dbReference type="AlphaFoldDB" id="A0A914NSA4"/>
<dbReference type="PANTHER" id="PTHR23179:SF27">
    <property type="entry name" value="RHO GTPASE ACTIVATING PROTEIN AT 71E, ISOFORM D"/>
    <property type="match status" value="1"/>
</dbReference>
<dbReference type="WBParaSite" id="Minc3s09821g43563">
    <property type="protein sequence ID" value="Minc3s09821g43563"/>
    <property type="gene ID" value="Minc3s09821g43563"/>
</dbReference>
<dbReference type="Proteomes" id="UP000887563">
    <property type="component" value="Unplaced"/>
</dbReference>
<evidence type="ECO:0000259" key="2">
    <source>
        <dbReference type="PROSITE" id="PS50238"/>
    </source>
</evidence>
<dbReference type="GO" id="GO:0005096">
    <property type="term" value="F:GTPase activator activity"/>
    <property type="evidence" value="ECO:0007669"/>
    <property type="project" value="TreeGrafter"/>
</dbReference>
<organism evidence="3 4">
    <name type="scientific">Meloidogyne incognita</name>
    <name type="common">Southern root-knot nematode worm</name>
    <name type="synonym">Oxyuris incognita</name>
    <dbReference type="NCBI Taxonomy" id="6306"/>
    <lineage>
        <taxon>Eukaryota</taxon>
        <taxon>Metazoa</taxon>
        <taxon>Ecdysozoa</taxon>
        <taxon>Nematoda</taxon>
        <taxon>Chromadorea</taxon>
        <taxon>Rhabditida</taxon>
        <taxon>Tylenchina</taxon>
        <taxon>Tylenchomorpha</taxon>
        <taxon>Tylenchoidea</taxon>
        <taxon>Meloidogynidae</taxon>
        <taxon>Meloidogyninae</taxon>
        <taxon>Meloidogyne</taxon>
        <taxon>Meloidogyne incognita group</taxon>
    </lineage>
</organism>
<sequence length="247" mass="27644">MNDQNLVEHCNCLRQQSNHQRGQKRDGTPSSDPSLIRRHTTPDMAASAAYGMVLCGTDELEHRYRGRIEVKFGVPVNEAFSPDIPATLLVLLLKVNKEGPLKKDIWRAPGNQAQVRKLSNIMQHGRLVNISNISVYTAASVIKRFLAKLPGGILGADNEKRLFESVQQENFSDDSKRELFCRIVSNLPIPSQHLIVLLFGTFRVITDSAETFGTRMTPEAIGISVAPSLFHTCIHDGQRVTNKDFYF</sequence>
<dbReference type="SMART" id="SM00324">
    <property type="entry name" value="RhoGAP"/>
    <property type="match status" value="1"/>
</dbReference>
<accession>A0A914NSA4</accession>
<reference evidence="4" key="1">
    <citation type="submission" date="2022-11" db="UniProtKB">
        <authorList>
            <consortium name="WormBaseParasite"/>
        </authorList>
    </citation>
    <scope>IDENTIFICATION</scope>
</reference>
<dbReference type="PROSITE" id="PS50238">
    <property type="entry name" value="RHOGAP"/>
    <property type="match status" value="1"/>
</dbReference>
<dbReference type="PANTHER" id="PTHR23179">
    <property type="entry name" value="T-CELL ACTIVATION RHO GTPASE ACTIVATING PROTEIN-RELATED"/>
    <property type="match status" value="1"/>
</dbReference>
<evidence type="ECO:0000256" key="1">
    <source>
        <dbReference type="SAM" id="MobiDB-lite"/>
    </source>
</evidence>
<keyword evidence="3" id="KW-1185">Reference proteome</keyword>
<feature type="domain" description="Rho-GAP" evidence="2">
    <location>
        <begin position="74"/>
        <end position="247"/>
    </location>
</feature>
<evidence type="ECO:0000313" key="4">
    <source>
        <dbReference type="WBParaSite" id="Minc3s09821g43563"/>
    </source>
</evidence>
<name>A0A914NSA4_MELIC</name>
<dbReference type="InterPro" id="IPR000198">
    <property type="entry name" value="RhoGAP_dom"/>
</dbReference>
<dbReference type="SUPFAM" id="SSF48350">
    <property type="entry name" value="GTPase activation domain, GAP"/>
    <property type="match status" value="1"/>
</dbReference>
<dbReference type="Gene3D" id="1.10.555.10">
    <property type="entry name" value="Rho GTPase activation protein"/>
    <property type="match status" value="1"/>
</dbReference>
<proteinExistence type="predicted"/>
<dbReference type="GO" id="GO:0007165">
    <property type="term" value="P:signal transduction"/>
    <property type="evidence" value="ECO:0007669"/>
    <property type="project" value="InterPro"/>
</dbReference>
<dbReference type="Pfam" id="PF00620">
    <property type="entry name" value="RhoGAP"/>
    <property type="match status" value="1"/>
</dbReference>